<name>A0ACB9RZ13_9MYRT</name>
<proteinExistence type="predicted"/>
<dbReference type="EMBL" id="CM042882">
    <property type="protein sequence ID" value="KAI4382834.1"/>
    <property type="molecule type" value="Genomic_DNA"/>
</dbReference>
<keyword evidence="2" id="KW-1185">Reference proteome</keyword>
<evidence type="ECO:0000313" key="1">
    <source>
        <dbReference type="EMBL" id="KAI4382834.1"/>
    </source>
</evidence>
<gene>
    <name evidence="1" type="ORF">MLD38_008746</name>
</gene>
<evidence type="ECO:0000313" key="2">
    <source>
        <dbReference type="Proteomes" id="UP001057402"/>
    </source>
</evidence>
<organism evidence="1 2">
    <name type="scientific">Melastoma candidum</name>
    <dbReference type="NCBI Taxonomy" id="119954"/>
    <lineage>
        <taxon>Eukaryota</taxon>
        <taxon>Viridiplantae</taxon>
        <taxon>Streptophyta</taxon>
        <taxon>Embryophyta</taxon>
        <taxon>Tracheophyta</taxon>
        <taxon>Spermatophyta</taxon>
        <taxon>Magnoliopsida</taxon>
        <taxon>eudicotyledons</taxon>
        <taxon>Gunneridae</taxon>
        <taxon>Pentapetalae</taxon>
        <taxon>rosids</taxon>
        <taxon>malvids</taxon>
        <taxon>Myrtales</taxon>
        <taxon>Melastomataceae</taxon>
        <taxon>Melastomatoideae</taxon>
        <taxon>Melastomateae</taxon>
        <taxon>Melastoma</taxon>
    </lineage>
</organism>
<protein>
    <submittedName>
        <fullName evidence="1">Uncharacterized protein</fullName>
    </submittedName>
</protein>
<sequence>MMKNTFCHPSLPSELFSIGGNSEFRMANLEPPSVMDDTTEMNLHSNGYYFHPPSSFPADNNWLRGVGDCLDFSDQHILGLRPGSLYPTSSRSIPHLPVKKYSVRPPADDSQAMSKTRKRPLEAEDRRIAGEDFGESSGSGDRKKSWRKRAVPPPCSSQCRGELSPAGLPVRRSQKISDKITALQKLVSPYGKTDTASVLQEASLYIKLLQDQIQMLTNSYASIRGMHPQLVPVHQAHGETSVPCGRRDLRSRGLCIVPISSVCEVAAKNHIGYATMY</sequence>
<comment type="caution">
    <text evidence="1">The sequence shown here is derived from an EMBL/GenBank/DDBJ whole genome shotgun (WGS) entry which is preliminary data.</text>
</comment>
<accession>A0ACB9RZ13</accession>
<reference evidence="2" key="1">
    <citation type="journal article" date="2023" name="Front. Plant Sci.">
        <title>Chromosomal-level genome assembly of Melastoma candidum provides insights into trichome evolution.</title>
        <authorList>
            <person name="Zhong Y."/>
            <person name="Wu W."/>
            <person name="Sun C."/>
            <person name="Zou P."/>
            <person name="Liu Y."/>
            <person name="Dai S."/>
            <person name="Zhou R."/>
        </authorList>
    </citation>
    <scope>NUCLEOTIDE SEQUENCE [LARGE SCALE GENOMIC DNA]</scope>
</reference>
<dbReference type="Proteomes" id="UP001057402">
    <property type="component" value="Chromosome 3"/>
</dbReference>